<feature type="domain" description="FAD-binding PCMH-type" evidence="3">
    <location>
        <begin position="24"/>
        <end position="202"/>
    </location>
</feature>
<keyword evidence="1" id="KW-0285">Flavoprotein</keyword>
<comment type="caution">
    <text evidence="4">The sequence shown here is derived from an EMBL/GenBank/DDBJ whole genome shotgun (WGS) entry which is preliminary data.</text>
</comment>
<sequence length="406" mass="42384">MDLITPLHDLGVDVRPGEHSDALDGHVPGCVARPTTTEQVSTVLRAVDERSAVTVVRGNGTKQTFGGVCPAPDLVLDTRALDRLIEHQPGDLIVRAGAGMPLADLQEHVRDSGQLLSLDEPVQGGTIGGVLATNTSGPHRLLHGTARDLLIGITVVLADGTIAHSGGKVVKNVAGYDLGKLLVGSYGTLAVITEATFRLHPVPETRSWVTASVRSDELEPLLARLCHSQLAPAALEIDWQPGKLTTVALLIEGTADGVPGRVEAARDEFGTTTEVVPDLDWPWLLPCPTDGTGIALKITCRLGAVAEIADAATELGLHVRGAAGTGVLYAAAPADVSAAALAATLQLLRPLAAREGGAVVLLTAPLSLRYDIDVWGPVDGLPVMRRLKQQFDPGRQLAPGRFVGGI</sequence>
<evidence type="ECO:0000256" key="2">
    <source>
        <dbReference type="ARBA" id="ARBA00022827"/>
    </source>
</evidence>
<keyword evidence="5" id="KW-1185">Reference proteome</keyword>
<name>A0ABW2ALE8_9MICO</name>
<evidence type="ECO:0000256" key="1">
    <source>
        <dbReference type="ARBA" id="ARBA00022630"/>
    </source>
</evidence>
<dbReference type="Gene3D" id="3.30.465.10">
    <property type="match status" value="1"/>
</dbReference>
<gene>
    <name evidence="4" type="ORF">ACFQDH_20890</name>
</gene>
<dbReference type="InterPro" id="IPR016169">
    <property type="entry name" value="FAD-bd_PCMH_sub2"/>
</dbReference>
<keyword evidence="2" id="KW-0274">FAD</keyword>
<evidence type="ECO:0000259" key="3">
    <source>
        <dbReference type="PROSITE" id="PS51387"/>
    </source>
</evidence>
<dbReference type="InterPro" id="IPR036318">
    <property type="entry name" value="FAD-bd_PCMH-like_sf"/>
</dbReference>
<evidence type="ECO:0000313" key="4">
    <source>
        <dbReference type="EMBL" id="MFC6707627.1"/>
    </source>
</evidence>
<dbReference type="EMBL" id="JBHSWH010000001">
    <property type="protein sequence ID" value="MFC6707627.1"/>
    <property type="molecule type" value="Genomic_DNA"/>
</dbReference>
<dbReference type="PANTHER" id="PTHR11748">
    <property type="entry name" value="D-LACTATE DEHYDROGENASE"/>
    <property type="match status" value="1"/>
</dbReference>
<dbReference type="InterPro" id="IPR016164">
    <property type="entry name" value="FAD-linked_Oxase-like_C"/>
</dbReference>
<dbReference type="InterPro" id="IPR016166">
    <property type="entry name" value="FAD-bd_PCMH"/>
</dbReference>
<dbReference type="Pfam" id="PF01565">
    <property type="entry name" value="FAD_binding_4"/>
    <property type="match status" value="1"/>
</dbReference>
<dbReference type="Proteomes" id="UP001596298">
    <property type="component" value="Unassembled WGS sequence"/>
</dbReference>
<dbReference type="SUPFAM" id="SSF56176">
    <property type="entry name" value="FAD-binding/transporter-associated domain-like"/>
    <property type="match status" value="1"/>
</dbReference>
<evidence type="ECO:0000313" key="5">
    <source>
        <dbReference type="Proteomes" id="UP001596298"/>
    </source>
</evidence>
<accession>A0ABW2ALE8</accession>
<dbReference type="InterPro" id="IPR006094">
    <property type="entry name" value="Oxid_FAD_bind_N"/>
</dbReference>
<dbReference type="RefSeq" id="WP_382404297.1">
    <property type="nucleotide sequence ID" value="NZ_JBHSWH010000001.1"/>
</dbReference>
<dbReference type="PROSITE" id="PS51387">
    <property type="entry name" value="FAD_PCMH"/>
    <property type="match status" value="1"/>
</dbReference>
<protein>
    <submittedName>
        <fullName evidence="4">FAD-binding oxidoreductase</fullName>
    </submittedName>
</protein>
<dbReference type="SUPFAM" id="SSF55103">
    <property type="entry name" value="FAD-linked oxidases, C-terminal domain"/>
    <property type="match status" value="1"/>
</dbReference>
<proteinExistence type="predicted"/>
<reference evidence="5" key="1">
    <citation type="journal article" date="2019" name="Int. J. Syst. Evol. Microbiol.">
        <title>The Global Catalogue of Microorganisms (GCM) 10K type strain sequencing project: providing services to taxonomists for standard genome sequencing and annotation.</title>
        <authorList>
            <consortium name="The Broad Institute Genomics Platform"/>
            <consortium name="The Broad Institute Genome Sequencing Center for Infectious Disease"/>
            <person name="Wu L."/>
            <person name="Ma J."/>
        </authorList>
    </citation>
    <scope>NUCLEOTIDE SEQUENCE [LARGE SCALE GENOMIC DNA]</scope>
    <source>
        <strain evidence="5">CCUG 58127</strain>
    </source>
</reference>
<dbReference type="PANTHER" id="PTHR11748:SF103">
    <property type="entry name" value="GLYCOLATE OXIDASE SUBUNIT GLCE"/>
    <property type="match status" value="1"/>
</dbReference>
<organism evidence="4 5">
    <name type="scientific">Flexivirga alba</name>
    <dbReference type="NCBI Taxonomy" id="702742"/>
    <lineage>
        <taxon>Bacteria</taxon>
        <taxon>Bacillati</taxon>
        <taxon>Actinomycetota</taxon>
        <taxon>Actinomycetes</taxon>
        <taxon>Micrococcales</taxon>
        <taxon>Dermacoccaceae</taxon>
        <taxon>Flexivirga</taxon>
    </lineage>
</organism>